<feature type="region of interest" description="Disordered" evidence="3">
    <location>
        <begin position="38"/>
        <end position="102"/>
    </location>
</feature>
<evidence type="ECO:0000256" key="2">
    <source>
        <dbReference type="ARBA" id="ARBA00023054"/>
    </source>
</evidence>
<dbReference type="PANTHER" id="PTHR21501:SF4">
    <property type="entry name" value="PROTEIN FAM161B"/>
    <property type="match status" value="1"/>
</dbReference>
<dbReference type="InterPro" id="IPR051655">
    <property type="entry name" value="FAM161"/>
</dbReference>
<dbReference type="AlphaFoldDB" id="A0AAQ4PZC4"/>
<feature type="compositionally biased region" description="Basic and acidic residues" evidence="3">
    <location>
        <begin position="534"/>
        <end position="554"/>
    </location>
</feature>
<proteinExistence type="inferred from homology"/>
<dbReference type="GeneTree" id="ENSGT00940000159998"/>
<evidence type="ECO:0000256" key="3">
    <source>
        <dbReference type="SAM" id="MobiDB-lite"/>
    </source>
</evidence>
<dbReference type="InterPro" id="IPR019579">
    <property type="entry name" value="FAM161A/B"/>
</dbReference>
<dbReference type="GO" id="GO:0044782">
    <property type="term" value="P:cilium organization"/>
    <property type="evidence" value="ECO:0007669"/>
    <property type="project" value="TreeGrafter"/>
</dbReference>
<feature type="compositionally biased region" description="Basic and acidic residues" evidence="3">
    <location>
        <begin position="516"/>
        <end position="526"/>
    </location>
</feature>
<accession>A0AAQ4PZC4</accession>
<name>A0AAQ4PZC4_GASAC</name>
<dbReference type="Pfam" id="PF10595">
    <property type="entry name" value="FAM161A_B"/>
    <property type="match status" value="1"/>
</dbReference>
<dbReference type="Proteomes" id="UP000007635">
    <property type="component" value="Chromosome XV"/>
</dbReference>
<protein>
    <submittedName>
        <fullName evidence="4">FAM161 centrosomal protein B</fullName>
    </submittedName>
</protein>
<dbReference type="GO" id="GO:0005856">
    <property type="term" value="C:cytoskeleton"/>
    <property type="evidence" value="ECO:0007669"/>
    <property type="project" value="UniProtKB-ARBA"/>
</dbReference>
<feature type="region of interest" description="Disordered" evidence="3">
    <location>
        <begin position="497"/>
        <end position="554"/>
    </location>
</feature>
<evidence type="ECO:0000313" key="4">
    <source>
        <dbReference type="Ensembl" id="ENSGACP00000044244.1"/>
    </source>
</evidence>
<reference evidence="4 5" key="1">
    <citation type="journal article" date="2021" name="G3 (Bethesda)">
        <title>Improved contiguity of the threespine stickleback genome using long-read sequencing.</title>
        <authorList>
            <person name="Nath S."/>
            <person name="Shaw D.E."/>
            <person name="White M.A."/>
        </authorList>
    </citation>
    <scope>NUCLEOTIDE SEQUENCE [LARGE SCALE GENOMIC DNA]</scope>
    <source>
        <strain evidence="4 5">Lake Benthic</strain>
    </source>
</reference>
<feature type="compositionally biased region" description="Basic residues" evidence="3">
    <location>
        <begin position="64"/>
        <end position="73"/>
    </location>
</feature>
<feature type="compositionally biased region" description="Basic and acidic residues" evidence="3">
    <location>
        <begin position="38"/>
        <end position="50"/>
    </location>
</feature>
<dbReference type="GeneID" id="120833327"/>
<evidence type="ECO:0000256" key="1">
    <source>
        <dbReference type="ARBA" id="ARBA00006663"/>
    </source>
</evidence>
<dbReference type="RefSeq" id="XP_040056296.1">
    <property type="nucleotide sequence ID" value="XM_040200362.1"/>
</dbReference>
<evidence type="ECO:0000313" key="5">
    <source>
        <dbReference type="Proteomes" id="UP000007635"/>
    </source>
</evidence>
<keyword evidence="2" id="KW-0175">Coiled coil</keyword>
<dbReference type="PANTHER" id="PTHR21501">
    <property type="entry name" value="PROTEIN FAM-161"/>
    <property type="match status" value="1"/>
</dbReference>
<reference evidence="4" key="2">
    <citation type="submission" date="2025-08" db="UniProtKB">
        <authorList>
            <consortium name="Ensembl"/>
        </authorList>
    </citation>
    <scope>IDENTIFICATION</scope>
</reference>
<organism evidence="4 5">
    <name type="scientific">Gasterosteus aculeatus aculeatus</name>
    <name type="common">three-spined stickleback</name>
    <dbReference type="NCBI Taxonomy" id="481459"/>
    <lineage>
        <taxon>Eukaryota</taxon>
        <taxon>Metazoa</taxon>
        <taxon>Chordata</taxon>
        <taxon>Craniata</taxon>
        <taxon>Vertebrata</taxon>
        <taxon>Euteleostomi</taxon>
        <taxon>Actinopterygii</taxon>
        <taxon>Neopterygii</taxon>
        <taxon>Teleostei</taxon>
        <taxon>Neoteleostei</taxon>
        <taxon>Acanthomorphata</taxon>
        <taxon>Eupercaria</taxon>
        <taxon>Perciformes</taxon>
        <taxon>Cottioidei</taxon>
        <taxon>Gasterosteales</taxon>
        <taxon>Gasterosteidae</taxon>
        <taxon>Gasterosteus</taxon>
    </lineage>
</organism>
<dbReference type="GO" id="GO:0005929">
    <property type="term" value="C:cilium"/>
    <property type="evidence" value="ECO:0007669"/>
    <property type="project" value="TreeGrafter"/>
</dbReference>
<reference evidence="4" key="3">
    <citation type="submission" date="2025-09" db="UniProtKB">
        <authorList>
            <consortium name="Ensembl"/>
        </authorList>
    </citation>
    <scope>IDENTIFICATION</scope>
</reference>
<comment type="similarity">
    <text evidence="1">Belongs to the FAM161 family.</text>
</comment>
<keyword evidence="5" id="KW-1185">Reference proteome</keyword>
<dbReference type="Ensembl" id="ENSGACT00000043658.1">
    <property type="protein sequence ID" value="ENSGACP00000044244.1"/>
    <property type="gene ID" value="ENSGACG00000026124.1"/>
</dbReference>
<feature type="compositionally biased region" description="Polar residues" evidence="3">
    <location>
        <begin position="52"/>
        <end position="61"/>
    </location>
</feature>
<sequence>MPKLETLETDGLRSELMLQQHLKALSLALRQQLQETEMRQKEELDRRIHQDSLLSTESSDQNKTKHQAKHVAMRRATSASALTSDEKTLQHPRPKVSSAPMSPKWINCSVKVSTLPPARTQQCERFDSTKTTQMSKEEEAETECQRKFRAHPVPGHVSQILYREMMELKEKERNRCHEQRRDFLLSIQRPFSFQEREKEKRERLTTVLNQVKHKKTPASIMKPPKKEVKDLSDCEVKDVELRKGVPAQTGVAHEKPTTSGCPKLRTSERTRREKLGFLDERPSFKPQIIQQVPDFSRLHKALQTEGLRKSQSKDVIKCQPFNLRTSALPARRSRTSAESSQVPEISKLNRSKSLGALTSLSADTLPTYITDATRQRSAAIRKSMEMRDGQNQAGADWLRRYQMRSQAMKKAVTLHARLLDPHSSLKAVFNDKLQHHREADQHRMREYTRELRDMKARVAERPFLFEQVKQKNAKAQAEQTYRNRLKIAGVKEQFVEEHGEAVEGSSSSFSSEEDTDKNHKAEDHIRSRGGNVDNGEKIEDVEEKSVKTKGEEMP</sequence>